<name>A0A2R5F0E1_9BACL</name>
<accession>A0A2R5F0E1</accession>
<comment type="caution">
    <text evidence="2">The sequence shown here is derived from an EMBL/GenBank/DDBJ whole genome shotgun (WGS) entry which is preliminary data.</text>
</comment>
<evidence type="ECO:0000313" key="2">
    <source>
        <dbReference type="EMBL" id="GBG11815.1"/>
    </source>
</evidence>
<organism evidence="2 3">
    <name type="scientific">Paenibacillus agaridevorans</name>
    <dbReference type="NCBI Taxonomy" id="171404"/>
    <lineage>
        <taxon>Bacteria</taxon>
        <taxon>Bacillati</taxon>
        <taxon>Bacillota</taxon>
        <taxon>Bacilli</taxon>
        <taxon>Bacillales</taxon>
        <taxon>Paenibacillaceae</taxon>
        <taxon>Paenibacillus</taxon>
    </lineage>
</organism>
<dbReference type="Pfam" id="PF17280">
    <property type="entry name" value="DUF5345"/>
    <property type="match status" value="1"/>
</dbReference>
<keyword evidence="1" id="KW-0472">Membrane</keyword>
<evidence type="ECO:0000313" key="3">
    <source>
        <dbReference type="Proteomes" id="UP000245202"/>
    </source>
</evidence>
<dbReference type="EMBL" id="BDQX01000430">
    <property type="protein sequence ID" value="GBG11815.1"/>
    <property type="molecule type" value="Genomic_DNA"/>
</dbReference>
<reference evidence="2 3" key="1">
    <citation type="submission" date="2017-08" db="EMBL/GenBank/DDBJ databases">
        <title>Substantial Increase in Enzyme Production by Combined Drug-Resistance Mutations in Paenibacillus agaridevorans.</title>
        <authorList>
            <person name="Tanaka Y."/>
            <person name="Funane K."/>
            <person name="Hosaka T."/>
            <person name="Shiwa Y."/>
            <person name="Fujita N."/>
            <person name="Miyazaki T."/>
            <person name="Yoshikawa H."/>
            <person name="Murakami K."/>
            <person name="Kasahara K."/>
            <person name="Inaoka T."/>
            <person name="Hiraga Y."/>
            <person name="Ochi K."/>
        </authorList>
    </citation>
    <scope>NUCLEOTIDE SEQUENCE [LARGE SCALE GENOMIC DNA]</scope>
    <source>
        <strain evidence="2 3">T-3040</strain>
    </source>
</reference>
<feature type="transmembrane region" description="Helical" evidence="1">
    <location>
        <begin position="80"/>
        <end position="105"/>
    </location>
</feature>
<keyword evidence="1" id="KW-1133">Transmembrane helix</keyword>
<dbReference type="AlphaFoldDB" id="A0A2R5F0E1"/>
<gene>
    <name evidence="2" type="ORF">PAT3040_06663</name>
</gene>
<proteinExistence type="predicted"/>
<protein>
    <submittedName>
        <fullName evidence="2">Uncharacterized protein</fullName>
    </submittedName>
</protein>
<dbReference type="InterPro" id="IPR035238">
    <property type="entry name" value="DUF5345"/>
</dbReference>
<dbReference type="Proteomes" id="UP000245202">
    <property type="component" value="Unassembled WGS sequence"/>
</dbReference>
<sequence>MSNEDKRNQQWFDERIGTTLRRLDEAFEPQAPELQTMEVFVAEGKKALREKMRRDMLIFVLLAAIVVAVMAWTINRNLALFVALQALTALSVAGWMALHLLRLAWKGRTQWKRN</sequence>
<dbReference type="RefSeq" id="WP_108996025.1">
    <property type="nucleotide sequence ID" value="NZ_BDQX01000430.1"/>
</dbReference>
<evidence type="ECO:0000256" key="1">
    <source>
        <dbReference type="SAM" id="Phobius"/>
    </source>
</evidence>
<keyword evidence="3" id="KW-1185">Reference proteome</keyword>
<keyword evidence="1" id="KW-0812">Transmembrane</keyword>
<feature type="transmembrane region" description="Helical" evidence="1">
    <location>
        <begin position="56"/>
        <end position="74"/>
    </location>
</feature>